<reference evidence="2" key="1">
    <citation type="submission" date="2025-08" db="UniProtKB">
        <authorList>
            <consortium name="Ensembl"/>
        </authorList>
    </citation>
    <scope>IDENTIFICATION</scope>
</reference>
<dbReference type="Proteomes" id="UP000694427">
    <property type="component" value="Unplaced"/>
</dbReference>
<dbReference type="Gene3D" id="3.40.720.10">
    <property type="entry name" value="Alkaline Phosphatase, subunit A"/>
    <property type="match status" value="1"/>
</dbReference>
<dbReference type="PANTHER" id="PTHR10151">
    <property type="entry name" value="ECTONUCLEOTIDE PYROPHOSPHATASE/PHOSPHODIESTERASE"/>
    <property type="match status" value="1"/>
</dbReference>
<organism evidence="2 3">
    <name type="scientific">Cyprinus carpio</name>
    <name type="common">Common carp</name>
    <dbReference type="NCBI Taxonomy" id="7962"/>
    <lineage>
        <taxon>Eukaryota</taxon>
        <taxon>Metazoa</taxon>
        <taxon>Chordata</taxon>
        <taxon>Craniata</taxon>
        <taxon>Vertebrata</taxon>
        <taxon>Euteleostomi</taxon>
        <taxon>Actinopterygii</taxon>
        <taxon>Neopterygii</taxon>
        <taxon>Teleostei</taxon>
        <taxon>Ostariophysi</taxon>
        <taxon>Cypriniformes</taxon>
        <taxon>Cyprinidae</taxon>
        <taxon>Cyprininae</taxon>
        <taxon>Cyprinus</taxon>
    </lineage>
</organism>
<keyword evidence="1" id="KW-0812">Transmembrane</keyword>
<dbReference type="PANTHER" id="PTHR10151:SF63">
    <property type="entry name" value="ECTONUCLEOTIDE PYROPHOSPHATASE_PHOSPHODIESTERASE FAMILY MEMBER 7"/>
    <property type="match status" value="1"/>
</dbReference>
<dbReference type="SUPFAM" id="SSF53649">
    <property type="entry name" value="Alkaline phosphatase-like"/>
    <property type="match status" value="1"/>
</dbReference>
<keyword evidence="3" id="KW-1185">Reference proteome</keyword>
<dbReference type="Pfam" id="PF01663">
    <property type="entry name" value="Phosphodiest"/>
    <property type="match status" value="1"/>
</dbReference>
<proteinExistence type="predicted"/>
<name>A0A8C1GBA1_CYPCA</name>
<evidence type="ECO:0000313" key="3">
    <source>
        <dbReference type="Proteomes" id="UP000694427"/>
    </source>
</evidence>
<protein>
    <submittedName>
        <fullName evidence="2">Ectonucleotide pyrophosphatase/phosphodiesterase 7, tandem duplicate 2</fullName>
    </submittedName>
</protein>
<reference evidence="2" key="2">
    <citation type="submission" date="2025-09" db="UniProtKB">
        <authorList>
            <consortium name="Ensembl"/>
        </authorList>
    </citation>
    <scope>IDENTIFICATION</scope>
</reference>
<dbReference type="InterPro" id="IPR002591">
    <property type="entry name" value="Phosphodiest/P_Trfase"/>
</dbReference>
<dbReference type="AlphaFoldDB" id="A0A8C1GBA1"/>
<sequence length="291" mass="33363">EQKKKRKSNPFVEWFKGKDLDFVTLYSGDPESTGHKYGPNSPKWHKAVKKVDRTVDGLGDHLNIIITADHGMSTVFKAEDVKEIILTDIPGFSLKDLKFHMVNYGPSGLLLPKEGMIEKVYPNLHVYKKEYMPARLHYSKHPCILPTVLYADPGYVINGTYKGQHSYDNEDMDMKLLFRAVEPDFHRNLLVGPFESIHVYPLMCHLLEIKPEINDGLLDNTRHMLISNGEPYVSKSSLHNVFVGLAAVAGFLLLVFMVVTSYNMYKRQKANMRYDRVPLLFFSAHYLSIKI</sequence>
<feature type="transmembrane region" description="Helical" evidence="1">
    <location>
        <begin position="241"/>
        <end position="265"/>
    </location>
</feature>
<keyword evidence="1" id="KW-1133">Transmembrane helix</keyword>
<evidence type="ECO:0000313" key="2">
    <source>
        <dbReference type="Ensembl" id="ENSCCRP00010002568.1"/>
    </source>
</evidence>
<accession>A0A8C1GBA1</accession>
<keyword evidence="1" id="KW-0472">Membrane</keyword>
<evidence type="ECO:0000256" key="1">
    <source>
        <dbReference type="SAM" id="Phobius"/>
    </source>
</evidence>
<dbReference type="InterPro" id="IPR017850">
    <property type="entry name" value="Alkaline_phosphatase_core_sf"/>
</dbReference>
<dbReference type="Ensembl" id="ENSCCRT00010002778.1">
    <property type="protein sequence ID" value="ENSCCRP00010002568.1"/>
    <property type="gene ID" value="ENSCCRG00010001102.1"/>
</dbReference>